<reference evidence="1" key="1">
    <citation type="submission" date="2020-03" db="EMBL/GenBank/DDBJ databases">
        <title>Castanea mollissima Vanexum genome sequencing.</title>
        <authorList>
            <person name="Staton M."/>
        </authorList>
    </citation>
    <scope>NUCLEOTIDE SEQUENCE</scope>
    <source>
        <tissue evidence="1">Leaf</tissue>
    </source>
</reference>
<keyword evidence="2" id="KW-1185">Reference proteome</keyword>
<organism evidence="1 2">
    <name type="scientific">Castanea mollissima</name>
    <name type="common">Chinese chestnut</name>
    <dbReference type="NCBI Taxonomy" id="60419"/>
    <lineage>
        <taxon>Eukaryota</taxon>
        <taxon>Viridiplantae</taxon>
        <taxon>Streptophyta</taxon>
        <taxon>Embryophyta</taxon>
        <taxon>Tracheophyta</taxon>
        <taxon>Spermatophyta</taxon>
        <taxon>Magnoliopsida</taxon>
        <taxon>eudicotyledons</taxon>
        <taxon>Gunneridae</taxon>
        <taxon>Pentapetalae</taxon>
        <taxon>rosids</taxon>
        <taxon>fabids</taxon>
        <taxon>Fagales</taxon>
        <taxon>Fagaceae</taxon>
        <taxon>Castanea</taxon>
    </lineage>
</organism>
<dbReference type="OrthoDB" id="1435725at2759"/>
<dbReference type="AlphaFoldDB" id="A0A8J4RX57"/>
<dbReference type="Proteomes" id="UP000737018">
    <property type="component" value="Unassembled WGS sequence"/>
</dbReference>
<evidence type="ECO:0000313" key="1">
    <source>
        <dbReference type="EMBL" id="KAF3975339.1"/>
    </source>
</evidence>
<dbReference type="EMBL" id="JRKL02000087">
    <property type="protein sequence ID" value="KAF3975339.1"/>
    <property type="molecule type" value="Genomic_DNA"/>
</dbReference>
<accession>A0A8J4RX57</accession>
<sequence>MFILHKQLVNMEIRTERHLGISSNNSCSKTCCTHQQKDFGSLSDSRTTIPAGRAQAENDHLQIDPSNGRIKTVNHALIARPWFIHQVWGPGLLSEQGYRGTIL</sequence>
<name>A0A8J4RX57_9ROSI</name>
<proteinExistence type="predicted"/>
<comment type="caution">
    <text evidence="1">The sequence shown here is derived from an EMBL/GenBank/DDBJ whole genome shotgun (WGS) entry which is preliminary data.</text>
</comment>
<protein>
    <submittedName>
        <fullName evidence="1">Uncharacterized protein</fullName>
    </submittedName>
</protein>
<evidence type="ECO:0000313" key="2">
    <source>
        <dbReference type="Proteomes" id="UP000737018"/>
    </source>
</evidence>
<gene>
    <name evidence="1" type="ORF">CMV_001408</name>
</gene>